<evidence type="ECO:0000313" key="1">
    <source>
        <dbReference type="EMBL" id="CAD9993478.1"/>
    </source>
</evidence>
<name>A0A7S3DYE0_9STRA</name>
<gene>
    <name evidence="1" type="ORF">APAL1065_LOCUS26392</name>
</gene>
<proteinExistence type="predicted"/>
<accession>A0A7S3DYE0</accession>
<organism evidence="1">
    <name type="scientific">Entomoneis paludosa</name>
    <dbReference type="NCBI Taxonomy" id="265537"/>
    <lineage>
        <taxon>Eukaryota</taxon>
        <taxon>Sar</taxon>
        <taxon>Stramenopiles</taxon>
        <taxon>Ochrophyta</taxon>
        <taxon>Bacillariophyta</taxon>
        <taxon>Bacillariophyceae</taxon>
        <taxon>Bacillariophycidae</taxon>
        <taxon>Entomoneidaceae</taxon>
        <taxon>Entomoneis</taxon>
    </lineage>
</organism>
<dbReference type="AlphaFoldDB" id="A0A7S3DYE0"/>
<reference evidence="1" key="1">
    <citation type="submission" date="2021-01" db="EMBL/GenBank/DDBJ databases">
        <authorList>
            <person name="Corre E."/>
            <person name="Pelletier E."/>
            <person name="Niang G."/>
            <person name="Scheremetjew M."/>
            <person name="Finn R."/>
            <person name="Kale V."/>
            <person name="Holt S."/>
            <person name="Cochrane G."/>
            <person name="Meng A."/>
            <person name="Brown T."/>
            <person name="Cohen L."/>
        </authorList>
    </citation>
    <scope>NUCLEOTIDE SEQUENCE</scope>
    <source>
        <strain evidence="1">CCMP125</strain>
    </source>
</reference>
<sequence>MTASIAPQHIMNNYPAAGVVSLSLPISMEQDCHRQLYYVRPEKKGKHVRFADHNKVSASPSPLDLLNDNETPEMWFSAEDLDSFRNEARNLCRLMRSTEEAFSNCEKKVCTMAMCQQTRGLESRACLERQRRKLLATKCIVRAQSQVAGERLAALAQKCTRWASVVAQEEAARDFQSAHPTIANTSAAESTEISGFKHTLEQEDGLFSERRVRQRVSTTP</sequence>
<protein>
    <submittedName>
        <fullName evidence="1">Uncharacterized protein</fullName>
    </submittedName>
</protein>
<dbReference type="EMBL" id="HBHT01039263">
    <property type="protein sequence ID" value="CAD9993478.1"/>
    <property type="molecule type" value="Transcribed_RNA"/>
</dbReference>